<keyword evidence="2" id="KW-0472">Membrane</keyword>
<feature type="transmembrane region" description="Helical" evidence="2">
    <location>
        <begin position="812"/>
        <end position="840"/>
    </location>
</feature>
<keyword evidence="2" id="KW-1133">Transmembrane helix</keyword>
<dbReference type="Pfam" id="PF18889">
    <property type="entry name" value="Beta_helix_3"/>
    <property type="match status" value="3"/>
</dbReference>
<evidence type="ECO:0000313" key="3">
    <source>
        <dbReference type="EMBL" id="KAK8837076.1"/>
    </source>
</evidence>
<evidence type="ECO:0000256" key="2">
    <source>
        <dbReference type="SAM" id="Phobius"/>
    </source>
</evidence>
<protein>
    <recommendedName>
        <fullName evidence="5">TNFR-Cys domain-containing protein</fullName>
    </recommendedName>
</protein>
<keyword evidence="4" id="KW-1185">Reference proteome</keyword>
<keyword evidence="2" id="KW-0812">Transmembrane</keyword>
<evidence type="ECO:0000256" key="1">
    <source>
        <dbReference type="SAM" id="MobiDB-lite"/>
    </source>
</evidence>
<proteinExistence type="predicted"/>
<sequence length="862" mass="91569">MFLLFLSFLTLSDSSNIYYCDVSKSAIRFNNNANLHCNSSDISISQSSLLQVYVVGNTDFNGVTIENSIASFYLLETNIKADSAFSVIGGKVDVIVQKGSSSFTSSNDAGLSCSGNAEVTIRGESSARLTSKSTSYSGIGTGKSTSTCKLISINGKMTIDAQGGYNGAGIGGGHGYNEGTSNIDQIIIYDGKITATSPSNAGIGGGVGRSKYSSNVNSITIYGGIIVSTGGEWGAGIGGGYGFSEHSSNVNTILISGGEVTSTGGRNGAGIGAGAGLSSTNASSVNHLSLIANRITSSSDSESNTICVNVQATGGCRAEAIGNGSGGRVASKDETGAESQCSNYKCSFATSYSTTCFSPWKCDVKNCFNCPTSSVCSVCEKGYKLVNSICQDEEPQPPTQPTSHITSQPTSHITSQPTTQPTSHITSQPTQPTQPPFSSSSTALPPTQIPTVEPVTTDTVSILFCPWESDALCQNAQSNWASERGNLIYTVSDRMNYASDMRKPVYQRSIDLIKRSTALYRIARGANSLNEALYALKGSIEASSSRFSSFNVIILQRGSMQTSDQVDFSILKTSGNTPVSVDYNVLTESNTVVVRGSDYRSYIPQLNFVFAENILVNGNDLYASTVSLYHSRFQSDISNKLRIYAATINADVYSSSCISNLADKCVQNVLVSVPVPVSKLDVKLGDNFIDLKVPSATTSRAVLQAAGNEYNSLINTKAAANQTAIVCTSDEVDLSLDDNSNLIDYLFNLVFNNQEGSPRVEFTGDNWKRATFNQPIHMSSNDGVVVDVRSKPSNVNVEGNNVKGAGKKKGKLSIAAIIGISIAAFVLLALVVFLLVYFLVIKEKKEMTQYGDEQKLIDDDQY</sequence>
<evidence type="ECO:0008006" key="5">
    <source>
        <dbReference type="Google" id="ProtNLM"/>
    </source>
</evidence>
<accession>A0ABR2GTV5</accession>
<feature type="region of interest" description="Disordered" evidence="1">
    <location>
        <begin position="392"/>
        <end position="451"/>
    </location>
</feature>
<feature type="compositionally biased region" description="Low complexity" evidence="1">
    <location>
        <begin position="401"/>
        <end position="442"/>
    </location>
</feature>
<reference evidence="3 4" key="1">
    <citation type="submission" date="2024-04" db="EMBL/GenBank/DDBJ databases">
        <title>Tritrichomonas musculus Genome.</title>
        <authorList>
            <person name="Alves-Ferreira E."/>
            <person name="Grigg M."/>
            <person name="Lorenzi H."/>
            <person name="Galac M."/>
        </authorList>
    </citation>
    <scope>NUCLEOTIDE SEQUENCE [LARGE SCALE GENOMIC DNA]</scope>
    <source>
        <strain evidence="3 4">EAF2021</strain>
    </source>
</reference>
<name>A0ABR2GTV5_9EUKA</name>
<dbReference type="EMBL" id="JAPFFF010000062">
    <property type="protein sequence ID" value="KAK8837076.1"/>
    <property type="molecule type" value="Genomic_DNA"/>
</dbReference>
<comment type="caution">
    <text evidence="3">The sequence shown here is derived from an EMBL/GenBank/DDBJ whole genome shotgun (WGS) entry which is preliminary data.</text>
</comment>
<dbReference type="Proteomes" id="UP001470230">
    <property type="component" value="Unassembled WGS sequence"/>
</dbReference>
<evidence type="ECO:0000313" key="4">
    <source>
        <dbReference type="Proteomes" id="UP001470230"/>
    </source>
</evidence>
<gene>
    <name evidence="3" type="ORF">M9Y10_037125</name>
</gene>
<organism evidence="3 4">
    <name type="scientific">Tritrichomonas musculus</name>
    <dbReference type="NCBI Taxonomy" id="1915356"/>
    <lineage>
        <taxon>Eukaryota</taxon>
        <taxon>Metamonada</taxon>
        <taxon>Parabasalia</taxon>
        <taxon>Tritrichomonadida</taxon>
        <taxon>Tritrichomonadidae</taxon>
        <taxon>Tritrichomonas</taxon>
    </lineage>
</organism>